<feature type="transmembrane region" description="Helical" evidence="8">
    <location>
        <begin position="166"/>
        <end position="187"/>
    </location>
</feature>
<dbReference type="EMBL" id="JAOQJV010000001">
    <property type="protein sequence ID" value="MCU6698863.1"/>
    <property type="molecule type" value="Genomic_DNA"/>
</dbReference>
<feature type="transmembrane region" description="Helical" evidence="8">
    <location>
        <begin position="298"/>
        <end position="318"/>
    </location>
</feature>
<feature type="transmembrane region" description="Helical" evidence="8">
    <location>
        <begin position="272"/>
        <end position="292"/>
    </location>
</feature>
<keyword evidence="2" id="KW-0813">Transport</keyword>
<dbReference type="Proteomes" id="UP001207605">
    <property type="component" value="Unassembled WGS sequence"/>
</dbReference>
<evidence type="ECO:0000256" key="8">
    <source>
        <dbReference type="SAM" id="Phobius"/>
    </source>
</evidence>
<feature type="transmembrane region" description="Helical" evidence="8">
    <location>
        <begin position="135"/>
        <end position="154"/>
    </location>
</feature>
<proteinExistence type="predicted"/>
<evidence type="ECO:0000256" key="6">
    <source>
        <dbReference type="ARBA" id="ARBA00022989"/>
    </source>
</evidence>
<name>A0ABT2S2Y4_9FIRM</name>
<comment type="caution">
    <text evidence="9">The sequence shown here is derived from an EMBL/GenBank/DDBJ whole genome shotgun (WGS) entry which is preliminary data.</text>
</comment>
<dbReference type="CDD" id="cd06579">
    <property type="entry name" value="TM_PBP1_transp_AraH_like"/>
    <property type="match status" value="1"/>
</dbReference>
<keyword evidence="7 8" id="KW-0472">Membrane</keyword>
<feature type="transmembrane region" description="Helical" evidence="8">
    <location>
        <begin position="246"/>
        <end position="265"/>
    </location>
</feature>
<comment type="subcellular location">
    <subcellularLocation>
        <location evidence="1">Cell membrane</location>
        <topology evidence="1">Multi-pass membrane protein</topology>
    </subcellularLocation>
</comment>
<evidence type="ECO:0000313" key="10">
    <source>
        <dbReference type="Proteomes" id="UP001207605"/>
    </source>
</evidence>
<evidence type="ECO:0000256" key="4">
    <source>
        <dbReference type="ARBA" id="ARBA00022519"/>
    </source>
</evidence>
<reference evidence="9 10" key="1">
    <citation type="journal article" date="2021" name="ISME Commun">
        <title>Automated analysis of genomic sequences facilitates high-throughput and comprehensive description of bacteria.</title>
        <authorList>
            <person name="Hitch T.C.A."/>
        </authorList>
    </citation>
    <scope>NUCLEOTIDE SEQUENCE [LARGE SCALE GENOMIC DNA]</scope>
    <source>
        <strain evidence="9 10">Sanger_02</strain>
    </source>
</reference>
<dbReference type="InterPro" id="IPR001851">
    <property type="entry name" value="ABC_transp_permease"/>
</dbReference>
<feature type="transmembrane region" description="Helical" evidence="8">
    <location>
        <begin position="12"/>
        <end position="29"/>
    </location>
</feature>
<evidence type="ECO:0000313" key="9">
    <source>
        <dbReference type="EMBL" id="MCU6698863.1"/>
    </source>
</evidence>
<keyword evidence="6 8" id="KW-1133">Transmembrane helix</keyword>
<evidence type="ECO:0000256" key="1">
    <source>
        <dbReference type="ARBA" id="ARBA00004651"/>
    </source>
</evidence>
<evidence type="ECO:0000256" key="3">
    <source>
        <dbReference type="ARBA" id="ARBA00022475"/>
    </source>
</evidence>
<organism evidence="9 10">
    <name type="scientific">Dorea ammoniilytica</name>
    <dbReference type="NCBI Taxonomy" id="2981788"/>
    <lineage>
        <taxon>Bacteria</taxon>
        <taxon>Bacillati</taxon>
        <taxon>Bacillota</taxon>
        <taxon>Clostridia</taxon>
        <taxon>Lachnospirales</taxon>
        <taxon>Lachnospiraceae</taxon>
        <taxon>Dorea</taxon>
    </lineage>
</organism>
<keyword evidence="3" id="KW-1003">Cell membrane</keyword>
<feature type="transmembrane region" description="Helical" evidence="8">
    <location>
        <begin position="216"/>
        <end position="234"/>
    </location>
</feature>
<dbReference type="PANTHER" id="PTHR32196:SF21">
    <property type="entry name" value="ABC TRANSPORTER PERMEASE PROTEIN YPHD-RELATED"/>
    <property type="match status" value="1"/>
</dbReference>
<accession>A0ABT2S2Y4</accession>
<evidence type="ECO:0000256" key="2">
    <source>
        <dbReference type="ARBA" id="ARBA00022448"/>
    </source>
</evidence>
<keyword evidence="10" id="KW-1185">Reference proteome</keyword>
<keyword evidence="4" id="KW-0997">Cell inner membrane</keyword>
<dbReference type="Pfam" id="PF02653">
    <property type="entry name" value="BPD_transp_2"/>
    <property type="match status" value="1"/>
</dbReference>
<keyword evidence="5 8" id="KW-0812">Transmembrane</keyword>
<evidence type="ECO:0000256" key="7">
    <source>
        <dbReference type="ARBA" id="ARBA00023136"/>
    </source>
</evidence>
<feature type="transmembrane region" description="Helical" evidence="8">
    <location>
        <begin position="97"/>
        <end position="123"/>
    </location>
</feature>
<sequence>MKLLKKIDHNILSLLGMYAVVLIAMAILNPSTYYSTLNIKSWFYLFPEYGILTFGMMLCMISGGIDLSLVGIANLVGVVASYMMVNIGGGKECGMGMIIGAIIVGLIIGVLCGAFNGFLIGFLHIPPMLVTLCGLQLYTGIAMIVTTGPGITGVPQSYINIANGTIAGIPHTLPMFIIVTLVMSFLLKSTTYGQKVYFLGSNEVASKYSGINNFKVIMTTYMISGFLGAISGILTSSHYGSGKSNYNTSYTLLSLLIVVLGGVHPDGGKGKVIGVTLAIVLLQLISSAFSVLRIDTVITDLVYGLILIAVLVITNIAAKRATKVKTK</sequence>
<gene>
    <name evidence="9" type="ORF">OCV65_01215</name>
</gene>
<feature type="transmembrane region" description="Helical" evidence="8">
    <location>
        <begin position="41"/>
        <end position="60"/>
    </location>
</feature>
<protein>
    <submittedName>
        <fullName evidence="9">ABC transporter permease</fullName>
    </submittedName>
</protein>
<dbReference type="PANTHER" id="PTHR32196">
    <property type="entry name" value="ABC TRANSPORTER PERMEASE PROTEIN YPHD-RELATED-RELATED"/>
    <property type="match status" value="1"/>
</dbReference>
<feature type="transmembrane region" description="Helical" evidence="8">
    <location>
        <begin position="67"/>
        <end position="85"/>
    </location>
</feature>
<evidence type="ECO:0000256" key="5">
    <source>
        <dbReference type="ARBA" id="ARBA00022692"/>
    </source>
</evidence>
<dbReference type="RefSeq" id="WP_118383727.1">
    <property type="nucleotide sequence ID" value="NZ_JAOQJV010000001.1"/>
</dbReference>